<dbReference type="GO" id="GO:0004930">
    <property type="term" value="F:G protein-coupled receptor activity"/>
    <property type="evidence" value="ECO:0007669"/>
    <property type="project" value="UniProtKB-KW"/>
</dbReference>
<protein>
    <recommendedName>
        <fullName evidence="13">Taste receptor type 2</fullName>
    </recommendedName>
</protein>
<dbReference type="Pfam" id="PF05296">
    <property type="entry name" value="TAS2R"/>
    <property type="match status" value="1"/>
</dbReference>
<evidence type="ECO:0000256" key="14">
    <source>
        <dbReference type="SAM" id="Phobius"/>
    </source>
</evidence>
<evidence type="ECO:0000313" key="16">
    <source>
        <dbReference type="RefSeq" id="XP_006195330.1"/>
    </source>
</evidence>
<dbReference type="RefSeq" id="XP_006195330.1">
    <property type="nucleotide sequence ID" value="XM_006195268.2"/>
</dbReference>
<evidence type="ECO:0000313" key="15">
    <source>
        <dbReference type="Proteomes" id="UP000694856"/>
    </source>
</evidence>
<keyword evidence="10" id="KW-0325">Glycoprotein</keyword>
<gene>
    <name evidence="16" type="primary">TAS2R1</name>
</gene>
<evidence type="ECO:0000256" key="2">
    <source>
        <dbReference type="ARBA" id="ARBA00007376"/>
    </source>
</evidence>
<dbReference type="SUPFAM" id="SSF81321">
    <property type="entry name" value="Family A G protein-coupled receptor-like"/>
    <property type="match status" value="1"/>
</dbReference>
<evidence type="ECO:0000256" key="10">
    <source>
        <dbReference type="ARBA" id="ARBA00023180"/>
    </source>
</evidence>
<dbReference type="GO" id="GO:0016020">
    <property type="term" value="C:membrane"/>
    <property type="evidence" value="ECO:0007669"/>
    <property type="project" value="UniProtKB-SubCell"/>
</dbReference>
<evidence type="ECO:0000256" key="5">
    <source>
        <dbReference type="ARBA" id="ARBA00022692"/>
    </source>
</evidence>
<evidence type="ECO:0000256" key="13">
    <source>
        <dbReference type="RuleBase" id="RU004424"/>
    </source>
</evidence>
<proteinExistence type="inferred from homology"/>
<dbReference type="GeneID" id="102514632"/>
<keyword evidence="8 13" id="KW-0472">Membrane</keyword>
<feature type="transmembrane region" description="Helical" evidence="14">
    <location>
        <begin position="42"/>
        <end position="70"/>
    </location>
</feature>
<name>A0A8B6YPM8_CAMFR</name>
<feature type="transmembrane region" description="Helical" evidence="14">
    <location>
        <begin position="182"/>
        <end position="201"/>
    </location>
</feature>
<dbReference type="CDD" id="cd15016">
    <property type="entry name" value="7tm_TAS2R1"/>
    <property type="match status" value="1"/>
</dbReference>
<keyword evidence="4 13" id="KW-0716">Sensory transduction</keyword>
<sequence length="295" mass="33398">MLESQLISHLLLTAIQLLTGLFVNAIIVVVHGTGLLKHRKMIPLEALVSCLAMSRICLELAIFYLNLAVFNLIDIRQFVGKFVILSFVNELGLWFATWLSVFYCIKIARIAHPLFLWLKLKISKLVPWLILGSLLHASSTCVFHSKQPWIFSEDLLGFSSQNATAESEDIATLRFTLLFAELSLPSLIFLVSALLLLFSLGRHTWQMRNTAAGPCPRARVRSLLSIFAFLVLYLCHYLMVLLLFSQVFKLTSLRFLFCISLVGSCHSGHSIILILGNPKLKQNAEKFLLHRKCRQ</sequence>
<evidence type="ECO:0000256" key="6">
    <source>
        <dbReference type="ARBA" id="ARBA00022989"/>
    </source>
</evidence>
<keyword evidence="9 13" id="KW-0675">Receptor</keyword>
<dbReference type="CTD" id="50834"/>
<evidence type="ECO:0000256" key="11">
    <source>
        <dbReference type="ARBA" id="ARBA00023224"/>
    </source>
</evidence>
<keyword evidence="7 13" id="KW-0297">G-protein coupled receptor</keyword>
<keyword evidence="15" id="KW-1185">Reference proteome</keyword>
<dbReference type="Proteomes" id="UP000694856">
    <property type="component" value="Chromosome 3"/>
</dbReference>
<evidence type="ECO:0000256" key="8">
    <source>
        <dbReference type="ARBA" id="ARBA00023136"/>
    </source>
</evidence>
<comment type="similarity">
    <text evidence="2 12">Belongs to the G-protein coupled receptor T2R family.</text>
</comment>
<dbReference type="AlphaFoldDB" id="A0A8B6YPM8"/>
<reference evidence="16" key="1">
    <citation type="submission" date="2025-08" db="UniProtKB">
        <authorList>
            <consortium name="RefSeq"/>
        </authorList>
    </citation>
    <scope>IDENTIFICATION</scope>
    <source>
        <tissue evidence="16">Ear skin</tissue>
    </source>
</reference>
<accession>A0A8B6YPM8</accession>
<dbReference type="InterPro" id="IPR007960">
    <property type="entry name" value="TAS2R"/>
</dbReference>
<feature type="transmembrane region" description="Helical" evidence="14">
    <location>
        <begin position="6"/>
        <end position="30"/>
    </location>
</feature>
<keyword evidence="5 13" id="KW-0812">Transmembrane</keyword>
<dbReference type="OrthoDB" id="8876749at2759"/>
<keyword evidence="6 14" id="KW-1133">Transmembrane helix</keyword>
<dbReference type="GO" id="GO:0033038">
    <property type="term" value="F:bitter taste receptor activity"/>
    <property type="evidence" value="ECO:0007669"/>
    <property type="project" value="InterPro"/>
</dbReference>
<dbReference type="PANTHER" id="PTHR11394:SF149">
    <property type="entry name" value="TASTE RECEPTOR TYPE 2 MEMBER 1"/>
    <property type="match status" value="1"/>
</dbReference>
<feature type="transmembrane region" description="Helical" evidence="14">
    <location>
        <begin position="82"/>
        <end position="105"/>
    </location>
</feature>
<dbReference type="PANTHER" id="PTHR11394">
    <property type="entry name" value="TASTE RECEPTOR TYPE 2"/>
    <property type="match status" value="1"/>
</dbReference>
<feature type="transmembrane region" description="Helical" evidence="14">
    <location>
        <begin position="222"/>
        <end position="248"/>
    </location>
</feature>
<evidence type="ECO:0000256" key="3">
    <source>
        <dbReference type="ARBA" id="ARBA00022480"/>
    </source>
</evidence>
<feature type="transmembrane region" description="Helical" evidence="14">
    <location>
        <begin position="254"/>
        <end position="276"/>
    </location>
</feature>
<organism evidence="15 16">
    <name type="scientific">Camelus ferus</name>
    <name type="common">Wild bactrian camel</name>
    <name type="synonym">Camelus bactrianus ferus</name>
    <dbReference type="NCBI Taxonomy" id="419612"/>
    <lineage>
        <taxon>Eukaryota</taxon>
        <taxon>Metazoa</taxon>
        <taxon>Chordata</taxon>
        <taxon>Craniata</taxon>
        <taxon>Vertebrata</taxon>
        <taxon>Euteleostomi</taxon>
        <taxon>Mammalia</taxon>
        <taxon>Eutheria</taxon>
        <taxon>Laurasiatheria</taxon>
        <taxon>Artiodactyla</taxon>
        <taxon>Tylopoda</taxon>
        <taxon>Camelidae</taxon>
        <taxon>Camelus</taxon>
    </lineage>
</organism>
<evidence type="ECO:0000256" key="1">
    <source>
        <dbReference type="ARBA" id="ARBA00004141"/>
    </source>
</evidence>
<feature type="transmembrane region" description="Helical" evidence="14">
    <location>
        <begin position="125"/>
        <end position="145"/>
    </location>
</feature>
<keyword evidence="11 13" id="KW-0807">Transducer</keyword>
<dbReference type="FunFam" id="1.20.1070.10:FF:000055">
    <property type="entry name" value="Taste receptor type 2"/>
    <property type="match status" value="1"/>
</dbReference>
<evidence type="ECO:0000256" key="7">
    <source>
        <dbReference type="ARBA" id="ARBA00023040"/>
    </source>
</evidence>
<evidence type="ECO:0000256" key="12">
    <source>
        <dbReference type="RuleBase" id="RU004423"/>
    </source>
</evidence>
<comment type="subcellular location">
    <subcellularLocation>
        <location evidence="1 13">Membrane</location>
        <topology evidence="1 13">Multi-pass membrane protein</topology>
    </subcellularLocation>
</comment>
<evidence type="ECO:0000256" key="9">
    <source>
        <dbReference type="ARBA" id="ARBA00023170"/>
    </source>
</evidence>
<evidence type="ECO:0000256" key="4">
    <source>
        <dbReference type="ARBA" id="ARBA00022606"/>
    </source>
</evidence>
<keyword evidence="3 13" id="KW-0919">Taste</keyword>
<dbReference type="KEGG" id="cfr:102514632"/>